<evidence type="ECO:0000313" key="4">
    <source>
        <dbReference type="EMBL" id="PWN32252.1"/>
    </source>
</evidence>
<organism evidence="4 5">
    <name type="scientific">Meira miltonrushii</name>
    <dbReference type="NCBI Taxonomy" id="1280837"/>
    <lineage>
        <taxon>Eukaryota</taxon>
        <taxon>Fungi</taxon>
        <taxon>Dikarya</taxon>
        <taxon>Basidiomycota</taxon>
        <taxon>Ustilaginomycotina</taxon>
        <taxon>Exobasidiomycetes</taxon>
        <taxon>Exobasidiales</taxon>
        <taxon>Brachybasidiaceae</taxon>
        <taxon>Meira</taxon>
    </lineage>
</organism>
<dbReference type="GO" id="GO:0046621">
    <property type="term" value="P:negative regulation of organ growth"/>
    <property type="evidence" value="ECO:0007669"/>
    <property type="project" value="InterPro"/>
</dbReference>
<reference evidence="4 5" key="1">
    <citation type="journal article" date="2018" name="Mol. Biol. Evol.">
        <title>Broad Genomic Sampling Reveals a Smut Pathogenic Ancestry of the Fungal Clade Ustilaginomycotina.</title>
        <authorList>
            <person name="Kijpornyongpan T."/>
            <person name="Mondo S.J."/>
            <person name="Barry K."/>
            <person name="Sandor L."/>
            <person name="Lee J."/>
            <person name="Lipzen A."/>
            <person name="Pangilinan J."/>
            <person name="LaButti K."/>
            <person name="Hainaut M."/>
            <person name="Henrissat B."/>
            <person name="Grigoriev I.V."/>
            <person name="Spatafora J.W."/>
            <person name="Aime M.C."/>
        </authorList>
    </citation>
    <scope>NUCLEOTIDE SEQUENCE [LARGE SCALE GENOMIC DNA]</scope>
    <source>
        <strain evidence="4 5">MCA 3882</strain>
    </source>
</reference>
<feature type="compositionally biased region" description="Low complexity" evidence="2">
    <location>
        <begin position="10"/>
        <end position="24"/>
    </location>
</feature>
<dbReference type="PROSITE" id="PS50089">
    <property type="entry name" value="ZF_RING_2"/>
    <property type="match status" value="1"/>
</dbReference>
<feature type="region of interest" description="Disordered" evidence="2">
    <location>
        <begin position="997"/>
        <end position="1016"/>
    </location>
</feature>
<feature type="compositionally biased region" description="Acidic residues" evidence="2">
    <location>
        <begin position="401"/>
        <end position="413"/>
    </location>
</feature>
<dbReference type="SUPFAM" id="SSF57850">
    <property type="entry name" value="RING/U-box"/>
    <property type="match status" value="1"/>
</dbReference>
<dbReference type="GO" id="GO:0031624">
    <property type="term" value="F:ubiquitin conjugating enzyme binding"/>
    <property type="evidence" value="ECO:0007669"/>
    <property type="project" value="TreeGrafter"/>
</dbReference>
<dbReference type="GeneID" id="37022355"/>
<keyword evidence="1" id="KW-0862">Zinc</keyword>
<feature type="compositionally biased region" description="Low complexity" evidence="2">
    <location>
        <begin position="581"/>
        <end position="599"/>
    </location>
</feature>
<feature type="compositionally biased region" description="Polar residues" evidence="2">
    <location>
        <begin position="1206"/>
        <end position="1233"/>
    </location>
</feature>
<dbReference type="InterPro" id="IPR013083">
    <property type="entry name" value="Znf_RING/FYVE/PHD"/>
</dbReference>
<dbReference type="InterPro" id="IPR033276">
    <property type="entry name" value="BB"/>
</dbReference>
<feature type="compositionally biased region" description="Basic and acidic residues" evidence="2">
    <location>
        <begin position="504"/>
        <end position="522"/>
    </location>
</feature>
<feature type="compositionally biased region" description="Polar residues" evidence="2">
    <location>
        <begin position="1272"/>
        <end position="1282"/>
    </location>
</feature>
<feature type="compositionally biased region" description="Low complexity" evidence="2">
    <location>
        <begin position="282"/>
        <end position="295"/>
    </location>
</feature>
<dbReference type="Pfam" id="PF13639">
    <property type="entry name" value="zf-RING_2"/>
    <property type="match status" value="1"/>
</dbReference>
<feature type="compositionally biased region" description="Low complexity" evidence="2">
    <location>
        <begin position="1164"/>
        <end position="1184"/>
    </location>
</feature>
<feature type="region of interest" description="Disordered" evidence="2">
    <location>
        <begin position="864"/>
        <end position="934"/>
    </location>
</feature>
<feature type="region of interest" description="Disordered" evidence="2">
    <location>
        <begin position="581"/>
        <end position="851"/>
    </location>
</feature>
<feature type="region of interest" description="Disordered" evidence="2">
    <location>
        <begin position="1105"/>
        <end position="1398"/>
    </location>
</feature>
<feature type="compositionally biased region" description="Polar residues" evidence="2">
    <location>
        <begin position="224"/>
        <end position="243"/>
    </location>
</feature>
<feature type="compositionally biased region" description="Polar residues" evidence="2">
    <location>
        <begin position="796"/>
        <end position="811"/>
    </location>
</feature>
<dbReference type="EMBL" id="KZ819606">
    <property type="protein sequence ID" value="PWN32252.1"/>
    <property type="molecule type" value="Genomic_DNA"/>
</dbReference>
<feature type="compositionally biased region" description="Acidic residues" evidence="2">
    <location>
        <begin position="752"/>
        <end position="767"/>
    </location>
</feature>
<dbReference type="Proteomes" id="UP000245771">
    <property type="component" value="Unassembled WGS sequence"/>
</dbReference>
<feature type="compositionally biased region" description="Basic and acidic residues" evidence="2">
    <location>
        <begin position="1148"/>
        <end position="1157"/>
    </location>
</feature>
<feature type="compositionally biased region" description="Polar residues" evidence="2">
    <location>
        <begin position="174"/>
        <end position="192"/>
    </location>
</feature>
<evidence type="ECO:0000256" key="1">
    <source>
        <dbReference type="PROSITE-ProRule" id="PRU00175"/>
    </source>
</evidence>
<keyword evidence="1" id="KW-0863">Zinc-finger</keyword>
<feature type="compositionally biased region" description="Polar residues" evidence="2">
    <location>
        <begin position="918"/>
        <end position="934"/>
    </location>
</feature>
<dbReference type="STRING" id="1280837.A0A316V470"/>
<feature type="domain" description="RING-type" evidence="3">
    <location>
        <begin position="1507"/>
        <end position="1548"/>
    </location>
</feature>
<feature type="compositionally biased region" description="Polar residues" evidence="2">
    <location>
        <begin position="449"/>
        <end position="459"/>
    </location>
</feature>
<evidence type="ECO:0000313" key="5">
    <source>
        <dbReference type="Proteomes" id="UP000245771"/>
    </source>
</evidence>
<feature type="compositionally biased region" description="Polar residues" evidence="2">
    <location>
        <begin position="997"/>
        <end position="1009"/>
    </location>
</feature>
<feature type="compositionally biased region" description="Basic and acidic residues" evidence="2">
    <location>
        <begin position="556"/>
        <end position="568"/>
    </location>
</feature>
<dbReference type="OrthoDB" id="8062037at2759"/>
<proteinExistence type="predicted"/>
<feature type="compositionally biased region" description="Basic and acidic residues" evidence="2">
    <location>
        <begin position="354"/>
        <end position="364"/>
    </location>
</feature>
<feature type="compositionally biased region" description="Polar residues" evidence="2">
    <location>
        <begin position="487"/>
        <end position="497"/>
    </location>
</feature>
<evidence type="ECO:0000259" key="3">
    <source>
        <dbReference type="PROSITE" id="PS50089"/>
    </source>
</evidence>
<feature type="region of interest" description="Disordered" evidence="2">
    <location>
        <begin position="162"/>
        <end position="569"/>
    </location>
</feature>
<keyword evidence="1" id="KW-0479">Metal-binding</keyword>
<feature type="compositionally biased region" description="Basic and acidic residues" evidence="2">
    <location>
        <begin position="296"/>
        <end position="309"/>
    </location>
</feature>
<feature type="compositionally biased region" description="Basic and acidic residues" evidence="2">
    <location>
        <begin position="901"/>
        <end position="917"/>
    </location>
</feature>
<name>A0A316V470_9BASI</name>
<gene>
    <name evidence="4" type="ORF">FA14DRAFT_175080</name>
</gene>
<dbReference type="InParanoid" id="A0A316V470"/>
<feature type="compositionally biased region" description="Polar residues" evidence="2">
    <location>
        <begin position="1028"/>
        <end position="1040"/>
    </location>
</feature>
<feature type="compositionally biased region" description="Basic and acidic residues" evidence="2">
    <location>
        <begin position="1324"/>
        <end position="1335"/>
    </location>
</feature>
<protein>
    <recommendedName>
        <fullName evidence="3">RING-type domain-containing protein</fullName>
    </recommendedName>
</protein>
<keyword evidence="5" id="KW-1185">Reference proteome</keyword>
<dbReference type="PANTHER" id="PTHR46400">
    <property type="entry name" value="RING/U-BOX SUPERFAMILY PROTEIN"/>
    <property type="match status" value="1"/>
</dbReference>
<accession>A0A316V470</accession>
<feature type="compositionally biased region" description="Polar residues" evidence="2">
    <location>
        <begin position="600"/>
        <end position="614"/>
    </location>
</feature>
<feature type="compositionally biased region" description="Polar residues" evidence="2">
    <location>
        <begin position="1375"/>
        <end position="1394"/>
    </location>
</feature>
<dbReference type="GO" id="GO:0008270">
    <property type="term" value="F:zinc ion binding"/>
    <property type="evidence" value="ECO:0007669"/>
    <property type="project" value="UniProtKB-KW"/>
</dbReference>
<evidence type="ECO:0000256" key="2">
    <source>
        <dbReference type="SAM" id="MobiDB-lite"/>
    </source>
</evidence>
<dbReference type="SMART" id="SM00184">
    <property type="entry name" value="RING"/>
    <property type="match status" value="1"/>
</dbReference>
<feature type="region of interest" description="Disordered" evidence="2">
    <location>
        <begin position="1"/>
        <end position="49"/>
    </location>
</feature>
<sequence>MPKREGPEDGGLLRPPGSSSRSRPTSAGNQRGPYSGNAAFASSSSSVNSILRPADASTAAIIQNPTAANQVGGGPVDATEAPFLTSLEAHFGRMTLTAPDNMLRRKQEEKEKRQKARKRKAERAEAAILALSGVTDTTGQRSVTPTQISNTAIPNTVYTTEILGTARRRPGLTASRSSSNLQTITSTNANETLRSRSPTRPPRPHSAQNATRSDTSPERRPSATIATGTASGSNGATRPATSQETRKVRRKQRPQRQAQGATSGEEHAVHTQNVSSPRRNQRTASGGAARSAVRAEALRRATQRRRDIYADLSTMGLPGASDSEPEEGPPPFPANATRPISPPQLPVDGEEWTEEMRRRQEEYFTNKPPDSPPPAFRSEDEDAGPSHTGRRGNADDRSISTDEDSDNQLDESISEERRLWEEDVAAGFTFEERLERERQRRSESERDTSTPQALPNLSLGQAVMAARARRNAPEERTSVPVEPTNPEPESSIQQTLRKTAHRRTASEGKDEANQPPVQERHASRNAAVGTGRGLGEQNEREVLNHHGKVTKIRPRPASESHSRFRDDASAAANRRLALWASAKAQASGVQAQSAAGPSSMLRSSSENQATTPELQSIMSEMSEQSSRQRPERKQTSSSSGVDEGPESSDSEAEWAKEEKQFKRMQRKASQNAQAIVDSSDEEDAGSDVEASMPGALHSERSRRAPVQLPELGKVGSSVPRAPPPLVLGRSRGGAAFDSSSESSSESDVNRMEEDEDSNSDSPPEADDGPSAPKTEGEITETTIDKGKQPVRPLPNLPSSESVVHYSTSEGDVNSIRAGMFEEDGASSRDFTDEEGNDDFQNTSSTLHADRPAVQNRLKDLFAARLSPSELGEPSTSQSASRASLERLFDVPIDGRAGQLNDDARRPSMTEQLPHDTRQASAETSSRPQWANDASSIRNRQTIDFTRTTPRMESMNEQQARKEALNSLSQLQRNQDSLPAGVDRDSLAALERLLARTTPSNARATTSNGSEPLMAEPSKLMRSGAIGNRQMTSSSFSNPRSINAPRPLGRLPTITDATRHFPPSQARRMEEESSRMQNISRRPASMMGTPSWMAYIPQQERARLPNPMQPDVRLHEGGENVDVPPRNPSPTRGSRIQAMVNRFEQNAGSDRDSMERRPSSPTKNQPDLQRQSSQSSLSRVSSEQPQAREEPLRRRPPPPPPLFGQRRNGSISRVASNEEQQPPVQLSHSSSQASMARALHTIAVERQRQLSSSSSSAGSSAFNSPVLPPRPTFSVNSGAAQQPPQLPPRFGGFPERQRSRPLPIPPNILPNERTETPSPPAVPRRVSEQLRQEIREASPVPSQDRVETPEPPVQDVGEEVQRDSPVNDTIVEETDNTPSPTASNSVAEQPSQNNPRRIASLGITDLDIFASRLAEERLRNTSGSGGDGQENGEEDDGQEQGRDTYDDLHLLAEFLGPAKAPGLTQDEMERLPVGKVEVLRRRIVGKREDGRDKVKLALAVAGVKVERCAVCLVQFKEGNLACVFPCLHVLHEQCAAKLLRNTKQCPTCRSDVV</sequence>
<dbReference type="Gene3D" id="3.30.40.10">
    <property type="entry name" value="Zinc/RING finger domain, C3HC4 (zinc finger)"/>
    <property type="match status" value="1"/>
</dbReference>
<dbReference type="RefSeq" id="XP_025352554.1">
    <property type="nucleotide sequence ID" value="XM_025500574.1"/>
</dbReference>
<dbReference type="GO" id="GO:0016567">
    <property type="term" value="P:protein ubiquitination"/>
    <property type="evidence" value="ECO:0007669"/>
    <property type="project" value="InterPro"/>
</dbReference>
<feature type="compositionally biased region" description="Basic and acidic residues" evidence="2">
    <location>
        <begin position="430"/>
        <end position="448"/>
    </location>
</feature>
<dbReference type="PANTHER" id="PTHR46400:SF5">
    <property type="entry name" value="RING-TYPE DOMAIN-CONTAINING PROTEIN"/>
    <property type="match status" value="1"/>
</dbReference>
<feature type="compositionally biased region" description="Low complexity" evidence="2">
    <location>
        <begin position="1250"/>
        <end position="1260"/>
    </location>
</feature>
<feature type="compositionally biased region" description="Basic residues" evidence="2">
    <location>
        <begin position="545"/>
        <end position="554"/>
    </location>
</feature>
<dbReference type="InterPro" id="IPR001841">
    <property type="entry name" value="Znf_RING"/>
</dbReference>
<feature type="region of interest" description="Disordered" evidence="2">
    <location>
        <begin position="1028"/>
        <end position="1087"/>
    </location>
</feature>
<feature type="region of interest" description="Disordered" evidence="2">
    <location>
        <begin position="1418"/>
        <end position="1441"/>
    </location>
</feature>
<feature type="compositionally biased region" description="Low complexity" evidence="2">
    <location>
        <begin position="35"/>
        <end position="49"/>
    </location>
</feature>
<feature type="compositionally biased region" description="Acidic residues" evidence="2">
    <location>
        <begin position="643"/>
        <end position="652"/>
    </location>
</feature>
<dbReference type="GO" id="GO:0004842">
    <property type="term" value="F:ubiquitin-protein transferase activity"/>
    <property type="evidence" value="ECO:0007669"/>
    <property type="project" value="InterPro"/>
</dbReference>
<feature type="compositionally biased region" description="Low complexity" evidence="2">
    <location>
        <begin position="615"/>
        <end position="625"/>
    </location>
</feature>